<feature type="region of interest" description="Disordered" evidence="1">
    <location>
        <begin position="34"/>
        <end position="69"/>
    </location>
</feature>
<comment type="caution">
    <text evidence="2">The sequence shown here is derived from an EMBL/GenBank/DDBJ whole genome shotgun (WGS) entry which is preliminary data.</text>
</comment>
<name>A0A5J4WMX3_9EUKA</name>
<sequence length="69" mass="8062">MQSRFLLFFSAKLGKQPKQKFEISKAKQQKPIIEEPESYERYLGGEGEETPGKQSEKKKVKRLGFEKIE</sequence>
<dbReference type="EMBL" id="SNRW01001504">
    <property type="protein sequence ID" value="KAA6396148.1"/>
    <property type="molecule type" value="Genomic_DNA"/>
</dbReference>
<evidence type="ECO:0000313" key="2">
    <source>
        <dbReference type="EMBL" id="KAA6396148.1"/>
    </source>
</evidence>
<protein>
    <submittedName>
        <fullName evidence="2">Uncharacterized protein</fullName>
    </submittedName>
</protein>
<accession>A0A5J4WMX3</accession>
<feature type="compositionally biased region" description="Basic and acidic residues" evidence="1">
    <location>
        <begin position="50"/>
        <end position="69"/>
    </location>
</feature>
<dbReference type="AlphaFoldDB" id="A0A5J4WMX3"/>
<organism evidence="2 3">
    <name type="scientific">Streblomastix strix</name>
    <dbReference type="NCBI Taxonomy" id="222440"/>
    <lineage>
        <taxon>Eukaryota</taxon>
        <taxon>Metamonada</taxon>
        <taxon>Preaxostyla</taxon>
        <taxon>Oxymonadida</taxon>
        <taxon>Streblomastigidae</taxon>
        <taxon>Streblomastix</taxon>
    </lineage>
</organism>
<gene>
    <name evidence="2" type="ORF">EZS28_008328</name>
</gene>
<evidence type="ECO:0000256" key="1">
    <source>
        <dbReference type="SAM" id="MobiDB-lite"/>
    </source>
</evidence>
<proteinExistence type="predicted"/>
<reference evidence="2 3" key="1">
    <citation type="submission" date="2019-03" db="EMBL/GenBank/DDBJ databases">
        <title>Single cell metagenomics reveals metabolic interactions within the superorganism composed of flagellate Streblomastix strix and complex community of Bacteroidetes bacteria on its surface.</title>
        <authorList>
            <person name="Treitli S.C."/>
            <person name="Kolisko M."/>
            <person name="Husnik F."/>
            <person name="Keeling P."/>
            <person name="Hampl V."/>
        </authorList>
    </citation>
    <scope>NUCLEOTIDE SEQUENCE [LARGE SCALE GENOMIC DNA]</scope>
    <source>
        <strain evidence="2">ST1C</strain>
    </source>
</reference>
<evidence type="ECO:0000313" key="3">
    <source>
        <dbReference type="Proteomes" id="UP000324800"/>
    </source>
</evidence>
<dbReference type="Proteomes" id="UP000324800">
    <property type="component" value="Unassembled WGS sequence"/>
</dbReference>